<protein>
    <submittedName>
        <fullName evidence="1">Uncharacterized protein</fullName>
    </submittedName>
</protein>
<sequence>MGFGLSSHQVRLTLSVVLTFVACVALVLLLKVPGVIISIFLAAAVWLMATARPAASEEAALRTSIQLSAEDLRDVMEDFERFETSPSAEALADRTLHRPALLDLDVVNPEIEDFHHQYTSAARYLNRLPARLADPTLTPSQLEKLLNVTDQRADDLRESWMRARRAAKALGTDYNSKGPS</sequence>
<reference evidence="1 2" key="1">
    <citation type="submission" date="2014-08" db="EMBL/GenBank/DDBJ databases">
        <title>Complete genome sequence of Corynebacterium phocae M408/89/1(T)(=DSM 44612(T)), isolated from the common seal (Phoca vitulina).</title>
        <authorList>
            <person name="Ruckert C."/>
            <person name="Albersmeier A."/>
            <person name="Winkler A."/>
            <person name="Kalinowski J."/>
        </authorList>
    </citation>
    <scope>NUCLEOTIDE SEQUENCE [LARGE SCALE GENOMIC DNA]</scope>
    <source>
        <strain evidence="1 2">M408/89/1</strain>
    </source>
</reference>
<dbReference type="RefSeq" id="WP_075733771.1">
    <property type="nucleotide sequence ID" value="NZ_CP009249.1"/>
</dbReference>
<evidence type="ECO:0000313" key="2">
    <source>
        <dbReference type="Proteomes" id="UP000185491"/>
    </source>
</evidence>
<gene>
    <name evidence="1" type="ORF">CPHO_05110</name>
</gene>
<proteinExistence type="predicted"/>
<accession>A0A1L7D2M0</accession>
<dbReference type="KEGG" id="cpho:CPHO_05110"/>
<dbReference type="AlphaFoldDB" id="A0A1L7D2M0"/>
<dbReference type="Proteomes" id="UP000185491">
    <property type="component" value="Chromosome"/>
</dbReference>
<keyword evidence="2" id="KW-1185">Reference proteome</keyword>
<organism evidence="1 2">
    <name type="scientific">Corynebacterium phocae</name>
    <dbReference type="NCBI Taxonomy" id="161895"/>
    <lineage>
        <taxon>Bacteria</taxon>
        <taxon>Bacillati</taxon>
        <taxon>Actinomycetota</taxon>
        <taxon>Actinomycetes</taxon>
        <taxon>Mycobacteriales</taxon>
        <taxon>Corynebacteriaceae</taxon>
        <taxon>Corynebacterium</taxon>
    </lineage>
</organism>
<name>A0A1L7D2M0_9CORY</name>
<dbReference type="OrthoDB" id="4427368at2"/>
<evidence type="ECO:0000313" key="1">
    <source>
        <dbReference type="EMBL" id="APT92374.1"/>
    </source>
</evidence>
<dbReference type="EMBL" id="CP009249">
    <property type="protein sequence ID" value="APT92374.1"/>
    <property type="molecule type" value="Genomic_DNA"/>
</dbReference>